<evidence type="ECO:0000313" key="2">
    <source>
        <dbReference type="EMBL" id="PFK24566.1"/>
    </source>
</evidence>
<dbReference type="RefSeq" id="WP_061457442.1">
    <property type="nucleotide sequence ID" value="NZ_CP091476.1"/>
</dbReference>
<organism evidence="2 3">
    <name type="scientific">Bacillus cereus</name>
    <dbReference type="NCBI Taxonomy" id="1396"/>
    <lineage>
        <taxon>Bacteria</taxon>
        <taxon>Bacillati</taxon>
        <taxon>Bacillota</taxon>
        <taxon>Bacilli</taxon>
        <taxon>Bacillales</taxon>
        <taxon>Bacillaceae</taxon>
        <taxon>Bacillus</taxon>
        <taxon>Bacillus cereus group</taxon>
    </lineage>
</organism>
<keyword evidence="1" id="KW-0472">Membrane</keyword>
<name>A0A9X6X3U2_BACCE</name>
<comment type="caution">
    <text evidence="2">The sequence shown here is derived from an EMBL/GenBank/DDBJ whole genome shotgun (WGS) entry which is preliminary data.</text>
</comment>
<dbReference type="Proteomes" id="UP000224413">
    <property type="component" value="Unassembled WGS sequence"/>
</dbReference>
<accession>A0A9X6X3U2</accession>
<dbReference type="AlphaFoldDB" id="A0A9X6X3U2"/>
<protein>
    <submittedName>
        <fullName evidence="2">ABC transporter permease</fullName>
    </submittedName>
</protein>
<reference evidence="2 3" key="1">
    <citation type="submission" date="2017-09" db="EMBL/GenBank/DDBJ databases">
        <title>Large-scale bioinformatics analysis of Bacillus genomes uncovers conserved roles of natural products in bacterial physiology.</title>
        <authorList>
            <consortium name="Agbiome Team Llc"/>
            <person name="Bleich R.M."/>
            <person name="Grubbs K.J."/>
            <person name="Santa Maria K.C."/>
            <person name="Allen S.E."/>
            <person name="Farag S."/>
            <person name="Shank E.A."/>
            <person name="Bowers A."/>
        </authorList>
    </citation>
    <scope>NUCLEOTIDE SEQUENCE [LARGE SCALE GENOMIC DNA]</scope>
    <source>
        <strain evidence="2 3">AFS083741</strain>
    </source>
</reference>
<feature type="transmembrane region" description="Helical" evidence="1">
    <location>
        <begin position="48"/>
        <end position="72"/>
    </location>
</feature>
<feature type="transmembrane region" description="Helical" evidence="1">
    <location>
        <begin position="142"/>
        <end position="170"/>
    </location>
</feature>
<evidence type="ECO:0000256" key="1">
    <source>
        <dbReference type="SAM" id="Phobius"/>
    </source>
</evidence>
<gene>
    <name evidence="2" type="ORF">COI98_05545</name>
</gene>
<keyword evidence="1" id="KW-1133">Transmembrane helix</keyword>
<feature type="transmembrane region" description="Helical" evidence="1">
    <location>
        <begin position="16"/>
        <end position="36"/>
    </location>
</feature>
<keyword evidence="1" id="KW-0812">Transmembrane</keyword>
<feature type="transmembrane region" description="Helical" evidence="1">
    <location>
        <begin position="182"/>
        <end position="203"/>
    </location>
</feature>
<dbReference type="EMBL" id="NUWJ01000050">
    <property type="protein sequence ID" value="PFK24566.1"/>
    <property type="molecule type" value="Genomic_DNA"/>
</dbReference>
<evidence type="ECO:0000313" key="3">
    <source>
        <dbReference type="Proteomes" id="UP000224413"/>
    </source>
</evidence>
<feature type="transmembrane region" description="Helical" evidence="1">
    <location>
        <begin position="240"/>
        <end position="258"/>
    </location>
</feature>
<feature type="transmembrane region" description="Helical" evidence="1">
    <location>
        <begin position="92"/>
        <end position="117"/>
    </location>
</feature>
<sequence length="264" mass="30842">MNSLFHYLYKCNKRSIAIFYFVFITFSLLLLFHVKGSLKIMNSFRQDITLAIFLIVLCMASFSIFLLALSSFNKTIKNSMIRYTAISSQRNIYANLFFFTLVFIILLVIGLIFLYYFSLNTNGSKVTESLQQDFYMLYEYGIFHHVFAVFSWGIDFMFLLVSGYFIIVITKQFPVKESVSKILFFIIFFAIFVTIQTVVMDILSRLEKYVVTIKNNEFIDQNGFIDTSFYPSEWSTITDLGFSCLLIIFFVALTGRIIDKKLEI</sequence>
<proteinExistence type="predicted"/>